<proteinExistence type="predicted"/>
<comment type="caution">
    <text evidence="6">The sequence shown here is derived from an EMBL/GenBank/DDBJ whole genome shotgun (WGS) entry which is preliminary data.</text>
</comment>
<evidence type="ECO:0000256" key="3">
    <source>
        <dbReference type="ARBA" id="ARBA00023315"/>
    </source>
</evidence>
<feature type="domain" description="Phospholipid/glycerol acyltransferase" evidence="5">
    <location>
        <begin position="64"/>
        <end position="180"/>
    </location>
</feature>
<sequence length="265" mass="28944">MGSTMVVYALTLFVVALFRRGEPIYRVGVAWLAICVSSARWLLGIHHRVQGLENLPAHSREQGVVILVKHQSTYETFLMPLVLRHVVLSYVFKKELLSIPFFGWGIGRMDMIHIDRSQGAKAFHKVLQQGKKLIGMGNWIIMFPEGTRVARGQVGNYKTSGARLAIETGSVVVPVAVASARCWGPRAIVKYPGMVDVSIGAPIRSEGKTPQQLTQEAQDWIETEMRRLDPAAYPANPASSAEPAPATQAPGTDATDAHHGDSGHA</sequence>
<accession>A0A3M6QQ32</accession>
<evidence type="ECO:0000313" key="6">
    <source>
        <dbReference type="EMBL" id="RMX04911.1"/>
    </source>
</evidence>
<feature type="compositionally biased region" description="Basic and acidic residues" evidence="4">
    <location>
        <begin position="255"/>
        <end position="265"/>
    </location>
</feature>
<dbReference type="GO" id="GO:0003841">
    <property type="term" value="F:1-acylglycerol-3-phosphate O-acyltransferase activity"/>
    <property type="evidence" value="ECO:0007669"/>
    <property type="project" value="TreeGrafter"/>
</dbReference>
<dbReference type="SUPFAM" id="SSF69593">
    <property type="entry name" value="Glycerol-3-phosphate (1)-acyltransferase"/>
    <property type="match status" value="1"/>
</dbReference>
<dbReference type="Pfam" id="PF01553">
    <property type="entry name" value="Acyltransferase"/>
    <property type="match status" value="1"/>
</dbReference>
<evidence type="ECO:0000313" key="7">
    <source>
        <dbReference type="Proteomes" id="UP000278006"/>
    </source>
</evidence>
<feature type="compositionally biased region" description="Low complexity" evidence="4">
    <location>
        <begin position="230"/>
        <end position="250"/>
    </location>
</feature>
<reference evidence="6 7" key="1">
    <citation type="submission" date="2018-10" db="EMBL/GenBank/DDBJ databases">
        <title>Draft genome of Cortibacter populi DSM10536.</title>
        <authorList>
            <person name="Bernier A.-M."/>
            <person name="Bernard K."/>
        </authorList>
    </citation>
    <scope>NUCLEOTIDE SEQUENCE [LARGE SCALE GENOMIC DNA]</scope>
    <source>
        <strain evidence="6 7">DSM 105136</strain>
    </source>
</reference>
<protein>
    <submittedName>
        <fullName evidence="6">1-acyl-sn-glycerol-3-phosphate acyltransferase</fullName>
    </submittedName>
</protein>
<dbReference type="RefSeq" id="WP_122230607.1">
    <property type="nucleotide sequence ID" value="NZ_RDQO01000004.1"/>
</dbReference>
<dbReference type="PANTHER" id="PTHR10434">
    <property type="entry name" value="1-ACYL-SN-GLYCEROL-3-PHOSPHATE ACYLTRANSFERASE"/>
    <property type="match status" value="1"/>
</dbReference>
<evidence type="ECO:0000256" key="2">
    <source>
        <dbReference type="ARBA" id="ARBA00022679"/>
    </source>
</evidence>
<dbReference type="CDD" id="cd07989">
    <property type="entry name" value="LPLAT_AGPAT-like"/>
    <property type="match status" value="1"/>
</dbReference>
<dbReference type="OrthoDB" id="9812274at2"/>
<name>A0A3M6QQ32_9BURK</name>
<keyword evidence="2 6" id="KW-0808">Transferase</keyword>
<dbReference type="EMBL" id="RDQO01000004">
    <property type="protein sequence ID" value="RMX04911.1"/>
    <property type="molecule type" value="Genomic_DNA"/>
</dbReference>
<dbReference type="Proteomes" id="UP000278006">
    <property type="component" value="Unassembled WGS sequence"/>
</dbReference>
<keyword evidence="3 6" id="KW-0012">Acyltransferase</keyword>
<feature type="region of interest" description="Disordered" evidence="4">
    <location>
        <begin position="228"/>
        <end position="265"/>
    </location>
</feature>
<evidence type="ECO:0000256" key="4">
    <source>
        <dbReference type="SAM" id="MobiDB-lite"/>
    </source>
</evidence>
<keyword evidence="7" id="KW-1185">Reference proteome</keyword>
<evidence type="ECO:0000259" key="5">
    <source>
        <dbReference type="SMART" id="SM00563"/>
    </source>
</evidence>
<dbReference type="InterPro" id="IPR002123">
    <property type="entry name" value="Plipid/glycerol_acylTrfase"/>
</dbReference>
<organism evidence="6 7">
    <name type="scientific">Corticibacter populi</name>
    <dbReference type="NCBI Taxonomy" id="1550736"/>
    <lineage>
        <taxon>Bacteria</taxon>
        <taxon>Pseudomonadati</taxon>
        <taxon>Pseudomonadota</taxon>
        <taxon>Betaproteobacteria</taxon>
        <taxon>Burkholderiales</taxon>
        <taxon>Comamonadaceae</taxon>
        <taxon>Corticibacter</taxon>
    </lineage>
</organism>
<evidence type="ECO:0000256" key="1">
    <source>
        <dbReference type="ARBA" id="ARBA00005189"/>
    </source>
</evidence>
<comment type="pathway">
    <text evidence="1">Lipid metabolism.</text>
</comment>
<dbReference type="GO" id="GO:0006654">
    <property type="term" value="P:phosphatidic acid biosynthetic process"/>
    <property type="evidence" value="ECO:0007669"/>
    <property type="project" value="TreeGrafter"/>
</dbReference>
<gene>
    <name evidence="6" type="ORF">D8I35_13715</name>
</gene>
<dbReference type="AlphaFoldDB" id="A0A3M6QQ32"/>
<dbReference type="PANTHER" id="PTHR10434:SF40">
    <property type="entry name" value="1-ACYL-SN-GLYCEROL-3-PHOSPHATE ACYLTRANSFERASE"/>
    <property type="match status" value="1"/>
</dbReference>
<dbReference type="SMART" id="SM00563">
    <property type="entry name" value="PlsC"/>
    <property type="match status" value="1"/>
</dbReference>